<dbReference type="InterPro" id="IPR023198">
    <property type="entry name" value="PGP-like_dom2"/>
</dbReference>
<dbReference type="Gene3D" id="1.10.150.240">
    <property type="entry name" value="Putative phosphatase, domain 2"/>
    <property type="match status" value="1"/>
</dbReference>
<reference evidence="1 2" key="1">
    <citation type="submission" date="2020-05" db="EMBL/GenBank/DDBJ databases">
        <authorList>
            <person name="Casaregola S."/>
            <person name="Devillers H."/>
            <person name="Grondin C."/>
        </authorList>
    </citation>
    <scope>NUCLEOTIDE SEQUENCE [LARGE SCALE GENOMIC DNA]</scope>
    <source>
        <strain evidence="1 2">CLIB 1767</strain>
    </source>
</reference>
<dbReference type="Pfam" id="PF00702">
    <property type="entry name" value="Hydrolase"/>
    <property type="match status" value="1"/>
</dbReference>
<evidence type="ECO:0000313" key="1">
    <source>
        <dbReference type="EMBL" id="CAB4254296.1"/>
    </source>
</evidence>
<name>A0A8H2VEZ4_9SACH</name>
<gene>
    <name evidence="1" type="ORF">KABA2_04S03036</name>
</gene>
<dbReference type="SFLD" id="SFLDG01129">
    <property type="entry name" value="C1.5:_HAD__Beta-PGM__Phosphata"/>
    <property type="match status" value="1"/>
</dbReference>
<protein>
    <submittedName>
        <fullName evidence="1">Similar to Saccharomyces cerevisiae YHR043C DOG2 2-deoxyglucose-6-phosphate phosphatase</fullName>
    </submittedName>
</protein>
<accession>A0A8H2VEZ4</accession>
<dbReference type="InterPro" id="IPR051806">
    <property type="entry name" value="HAD-like_SPP"/>
</dbReference>
<organism evidence="1 2">
    <name type="scientific">Maudiozyma barnettii</name>
    <dbReference type="NCBI Taxonomy" id="61262"/>
    <lineage>
        <taxon>Eukaryota</taxon>
        <taxon>Fungi</taxon>
        <taxon>Dikarya</taxon>
        <taxon>Ascomycota</taxon>
        <taxon>Saccharomycotina</taxon>
        <taxon>Saccharomycetes</taxon>
        <taxon>Saccharomycetales</taxon>
        <taxon>Saccharomycetaceae</taxon>
        <taxon>Maudiozyma</taxon>
    </lineage>
</organism>
<dbReference type="Gene3D" id="3.40.50.1000">
    <property type="entry name" value="HAD superfamily/HAD-like"/>
    <property type="match status" value="1"/>
</dbReference>
<dbReference type="GO" id="GO:0003850">
    <property type="term" value="F:2-deoxyglucose-6-phosphatase activity"/>
    <property type="evidence" value="ECO:0007669"/>
    <property type="project" value="TreeGrafter"/>
</dbReference>
<dbReference type="SUPFAM" id="SSF56784">
    <property type="entry name" value="HAD-like"/>
    <property type="match status" value="1"/>
</dbReference>
<proteinExistence type="predicted"/>
<dbReference type="InterPro" id="IPR023214">
    <property type="entry name" value="HAD_sf"/>
</dbReference>
<evidence type="ECO:0000313" key="2">
    <source>
        <dbReference type="Proteomes" id="UP000644660"/>
    </source>
</evidence>
<dbReference type="InterPro" id="IPR036412">
    <property type="entry name" value="HAD-like_sf"/>
</dbReference>
<keyword evidence="2" id="KW-1185">Reference proteome</keyword>
<dbReference type="GeneID" id="64857285"/>
<dbReference type="PANTHER" id="PTHR43481">
    <property type="entry name" value="FRUCTOSE-1-PHOSPHATE PHOSPHATASE"/>
    <property type="match status" value="1"/>
</dbReference>
<dbReference type="OrthoDB" id="40579at2759"/>
<dbReference type="EMBL" id="CAEFZW010000004">
    <property type="protein sequence ID" value="CAB4254296.1"/>
    <property type="molecule type" value="Genomic_DNA"/>
</dbReference>
<sequence>MTVSTPTSHHTIDTDVCLFDLDGTIVDTTIAAESTWRKLCKQYNVDPEELFKVSHGSKSAEMLERFFPEYDNTDNKGAMLLEKDMADNYLDTVKLVPGAKELLLALDKNPNDTTVNYKDQEKRKWAIVTSGSPYLAFSWFANILKEVGKPAVFVTGNDVSEGKPHPMGYMKAREALSKTWNYDIPCRSVVFEDAPVGIKAGNSMGAITIGIASSYPPEKLAEVGANFVVKDLSQVSVVENSADGCIKLEIRNPLFTN</sequence>
<dbReference type="RefSeq" id="XP_041406140.1">
    <property type="nucleotide sequence ID" value="XM_041550206.1"/>
</dbReference>
<comment type="caution">
    <text evidence="1">The sequence shown here is derived from an EMBL/GenBank/DDBJ whole genome shotgun (WGS) entry which is preliminary data.</text>
</comment>
<dbReference type="CDD" id="cd07527">
    <property type="entry name" value="HAD_ScGPP-like"/>
    <property type="match status" value="1"/>
</dbReference>
<dbReference type="Proteomes" id="UP000644660">
    <property type="component" value="Unassembled WGS sequence"/>
</dbReference>
<dbReference type="SFLD" id="SFLDS00003">
    <property type="entry name" value="Haloacid_Dehalogenase"/>
    <property type="match status" value="1"/>
</dbReference>
<dbReference type="PANTHER" id="PTHR43481:SF9">
    <property type="entry name" value="2-DEOXYGLUCOSE-6-PHOSPHATE PHOSPHATASE 1-RELATED"/>
    <property type="match status" value="1"/>
</dbReference>
<dbReference type="AlphaFoldDB" id="A0A8H2VEZ4"/>